<evidence type="ECO:0000313" key="3">
    <source>
        <dbReference type="EMBL" id="CAB3232777.1"/>
    </source>
</evidence>
<feature type="domain" description="HTH psq-type" evidence="2">
    <location>
        <begin position="267"/>
        <end position="313"/>
    </location>
</feature>
<dbReference type="SUPFAM" id="SSF53098">
    <property type="entry name" value="Ribonuclease H-like"/>
    <property type="match status" value="2"/>
</dbReference>
<dbReference type="InterPro" id="IPR052865">
    <property type="entry name" value="Zinc_finger_BED"/>
</dbReference>
<dbReference type="InterPro" id="IPR007889">
    <property type="entry name" value="HTH_Psq"/>
</dbReference>
<dbReference type="PANTHER" id="PTHR47241">
    <property type="entry name" value="FINGER PROTEIN, PUTATIVE-RELATED"/>
    <property type="match status" value="1"/>
</dbReference>
<feature type="region of interest" description="Disordered" evidence="1">
    <location>
        <begin position="195"/>
        <end position="233"/>
    </location>
</feature>
<protein>
    <recommendedName>
        <fullName evidence="2">HTH psq-type domain-containing protein</fullName>
    </recommendedName>
</protein>
<dbReference type="GO" id="GO:0005634">
    <property type="term" value="C:nucleus"/>
    <property type="evidence" value="ECO:0007669"/>
    <property type="project" value="TreeGrafter"/>
</dbReference>
<dbReference type="AlphaFoldDB" id="A0A8S0ZHL9"/>
<evidence type="ECO:0000313" key="4">
    <source>
        <dbReference type="Proteomes" id="UP000494256"/>
    </source>
</evidence>
<name>A0A8S0ZHL9_ARCPL</name>
<sequence length="586" mass="67361">MLTEWNISNDQVHCMIRDEGSNMKRAMRLAKFQDLDCAVKMQLAILACYCFKLFKLTRKYEGEIDPILPEEWKIIECCVELLKPFEEATRELSSSQTLISSVISIIRMLTQKVNDYLTASPESRIHHAATTLKAEKRLTDLGQGKFSTLLEEDNLYVIATYLDPRYKNKFFTSVTEEKIKDDILKISRNTKDILASQTISPTSPSTKRTKKMKMRDSMETDTERSGTSGTGRQSCLISDLAMMLDSSSDDESQETPEIVSPDAILKKELLTFRNKKRINLNESPLKCSLASEYGVGRFTIYDIKKNHQKIKQFVSTTDCAPGKRQTLKKAEHPEVEEALYMWFLQERNRHAPISVRLNNIIYADLKRQKFSVMIDESTDIAAIKTMCVVVRYFCPGKGLIVSRFWDLIQIYGNENTDHVMAAVSLLDPDNCVDTSKRPESLQRIFELLPRLVPKCLNEQQQIDDQWRKLPSLINKADSSQAPDVFWNQILLKEDYLKLANFMLEILSLPNSNAECERKLSEINDIKTKKRNRLITNTIKGVILARQSILRNSANCINYNPNEKMMKTFTDKIYKNEPLSDSDTDID</sequence>
<dbReference type="PANTHER" id="PTHR47241:SF1">
    <property type="entry name" value="BED-TYPE DOMAIN-CONTAINING PROTEIN"/>
    <property type="match status" value="1"/>
</dbReference>
<reference evidence="3 4" key="1">
    <citation type="submission" date="2020-04" db="EMBL/GenBank/DDBJ databases">
        <authorList>
            <person name="Wallbank WR R."/>
            <person name="Pardo Diaz C."/>
            <person name="Kozak K."/>
            <person name="Martin S."/>
            <person name="Jiggins C."/>
            <person name="Moest M."/>
            <person name="Warren A I."/>
            <person name="Byers J.R.P. K."/>
            <person name="Montejo-Kovacevich G."/>
            <person name="Yen C E."/>
        </authorList>
    </citation>
    <scope>NUCLEOTIDE SEQUENCE [LARGE SCALE GENOMIC DNA]</scope>
</reference>
<feature type="compositionally biased region" description="Basic and acidic residues" evidence="1">
    <location>
        <begin position="214"/>
        <end position="224"/>
    </location>
</feature>
<evidence type="ECO:0000259" key="2">
    <source>
        <dbReference type="Pfam" id="PF04218"/>
    </source>
</evidence>
<accession>A0A8S0ZHL9</accession>
<organism evidence="3 4">
    <name type="scientific">Arctia plantaginis</name>
    <name type="common">Wood tiger moth</name>
    <name type="synonym">Phalaena plantaginis</name>
    <dbReference type="NCBI Taxonomy" id="874455"/>
    <lineage>
        <taxon>Eukaryota</taxon>
        <taxon>Metazoa</taxon>
        <taxon>Ecdysozoa</taxon>
        <taxon>Arthropoda</taxon>
        <taxon>Hexapoda</taxon>
        <taxon>Insecta</taxon>
        <taxon>Pterygota</taxon>
        <taxon>Neoptera</taxon>
        <taxon>Endopterygota</taxon>
        <taxon>Lepidoptera</taxon>
        <taxon>Glossata</taxon>
        <taxon>Ditrysia</taxon>
        <taxon>Noctuoidea</taxon>
        <taxon>Erebidae</taxon>
        <taxon>Arctiinae</taxon>
        <taxon>Arctia</taxon>
    </lineage>
</organism>
<feature type="compositionally biased region" description="Polar residues" evidence="1">
    <location>
        <begin position="195"/>
        <end position="206"/>
    </location>
</feature>
<dbReference type="EMBL" id="CADEBD010000291">
    <property type="protein sequence ID" value="CAB3232777.1"/>
    <property type="molecule type" value="Genomic_DNA"/>
</dbReference>
<gene>
    <name evidence="3" type="ORF">APLA_LOCUS5818</name>
</gene>
<dbReference type="InterPro" id="IPR012337">
    <property type="entry name" value="RNaseH-like_sf"/>
</dbReference>
<comment type="caution">
    <text evidence="3">The sequence shown here is derived from an EMBL/GenBank/DDBJ whole genome shotgun (WGS) entry which is preliminary data.</text>
</comment>
<dbReference type="GO" id="GO:0003677">
    <property type="term" value="F:DNA binding"/>
    <property type="evidence" value="ECO:0007669"/>
    <property type="project" value="InterPro"/>
</dbReference>
<dbReference type="Pfam" id="PF04218">
    <property type="entry name" value="CENP-B_N"/>
    <property type="match status" value="1"/>
</dbReference>
<evidence type="ECO:0000256" key="1">
    <source>
        <dbReference type="SAM" id="MobiDB-lite"/>
    </source>
</evidence>
<proteinExistence type="predicted"/>
<dbReference type="Proteomes" id="UP000494256">
    <property type="component" value="Unassembled WGS sequence"/>
</dbReference>